<feature type="transmembrane region" description="Helical" evidence="1">
    <location>
        <begin position="71"/>
        <end position="91"/>
    </location>
</feature>
<dbReference type="AlphaFoldDB" id="A0AAP4B994"/>
<name>A0AAP4B994_9FIRM</name>
<comment type="caution">
    <text evidence="2">The sequence shown here is derived from an EMBL/GenBank/DDBJ whole genome shotgun (WGS) entry which is preliminary data.</text>
</comment>
<evidence type="ECO:0008006" key="4">
    <source>
        <dbReference type="Google" id="ProtNLM"/>
    </source>
</evidence>
<feature type="transmembrane region" description="Helical" evidence="1">
    <location>
        <begin position="103"/>
        <end position="128"/>
    </location>
</feature>
<evidence type="ECO:0000256" key="1">
    <source>
        <dbReference type="SAM" id="Phobius"/>
    </source>
</evidence>
<dbReference type="EMBL" id="JASGBQ010000002">
    <property type="protein sequence ID" value="MDI9241410.1"/>
    <property type="molecule type" value="Genomic_DNA"/>
</dbReference>
<dbReference type="Proteomes" id="UP001300383">
    <property type="component" value="Unassembled WGS sequence"/>
</dbReference>
<organism evidence="2 3">
    <name type="scientific">Fusibacillus kribbianus</name>
    <dbReference type="NCBI Taxonomy" id="3044208"/>
    <lineage>
        <taxon>Bacteria</taxon>
        <taxon>Bacillati</taxon>
        <taxon>Bacillota</taxon>
        <taxon>Clostridia</taxon>
        <taxon>Lachnospirales</taxon>
        <taxon>Lachnospiraceae</taxon>
        <taxon>Fusibacillus</taxon>
    </lineage>
</organism>
<feature type="transmembrane region" description="Helical" evidence="1">
    <location>
        <begin position="161"/>
        <end position="185"/>
    </location>
</feature>
<dbReference type="Pfam" id="PF19700">
    <property type="entry name" value="DUF6198"/>
    <property type="match status" value="1"/>
</dbReference>
<dbReference type="PANTHER" id="PTHR40078">
    <property type="entry name" value="INTEGRAL MEMBRANE PROTEIN-RELATED"/>
    <property type="match status" value="1"/>
</dbReference>
<accession>A0AAP4B994</accession>
<dbReference type="InterPro" id="IPR038750">
    <property type="entry name" value="YczE/YyaS-like"/>
</dbReference>
<protein>
    <recommendedName>
        <fullName evidence="4">YitT family protein</fullName>
    </recommendedName>
</protein>
<keyword evidence="1" id="KW-1133">Transmembrane helix</keyword>
<gene>
    <name evidence="2" type="ORF">QJ036_02820</name>
</gene>
<dbReference type="RefSeq" id="WP_283229920.1">
    <property type="nucleotide sequence ID" value="NZ_JASGBQ010000002.1"/>
</dbReference>
<sequence length="219" mass="23075">MKDRRRIIMTAAGVVLSGIGCGFIKAAMLGTDPFTGAVTGLCRLLGMGYGSLYVIINAVLLLTVWFTDRHYVGIATLINVVGMGYIVQFTSEAVLKGVGAAGLSGIVVELCLFFIGMMILCAGTSLYFTADLGVSTYDAAALILRDKTGRSLKGCRIGTDLLCVIVAVILGASIGAGTVATAFFMGPFIEFFNRHLAETLLSRERKSHSPMIANGGKVC</sequence>
<keyword evidence="1" id="KW-0812">Transmembrane</keyword>
<feature type="transmembrane region" description="Helical" evidence="1">
    <location>
        <begin position="48"/>
        <end position="66"/>
    </location>
</feature>
<dbReference type="PROSITE" id="PS51257">
    <property type="entry name" value="PROKAR_LIPOPROTEIN"/>
    <property type="match status" value="1"/>
</dbReference>
<keyword evidence="1" id="KW-0472">Membrane</keyword>
<dbReference type="PANTHER" id="PTHR40078:SF1">
    <property type="entry name" value="INTEGRAL MEMBRANE PROTEIN"/>
    <property type="match status" value="1"/>
</dbReference>
<keyword evidence="3" id="KW-1185">Reference proteome</keyword>
<reference evidence="2 3" key="1">
    <citation type="submission" date="2023-05" db="EMBL/GenBank/DDBJ databases">
        <title>[ruminococcus] sp. nov., isolated from a pig farm feces dump.</title>
        <authorList>
            <person name="Chang Y.-H."/>
        </authorList>
    </citation>
    <scope>NUCLEOTIDE SEQUENCE [LARGE SCALE GENOMIC DNA]</scope>
    <source>
        <strain evidence="2 3">YH-rum2234</strain>
    </source>
</reference>
<proteinExistence type="predicted"/>
<evidence type="ECO:0000313" key="3">
    <source>
        <dbReference type="Proteomes" id="UP001300383"/>
    </source>
</evidence>
<evidence type="ECO:0000313" key="2">
    <source>
        <dbReference type="EMBL" id="MDI9241410.1"/>
    </source>
</evidence>
<feature type="transmembrane region" description="Helical" evidence="1">
    <location>
        <begin position="7"/>
        <end position="28"/>
    </location>
</feature>